<dbReference type="RefSeq" id="WP_042215068.1">
    <property type="nucleotide sequence ID" value="NZ_CP009285.1"/>
</dbReference>
<dbReference type="KEGG" id="pbd:PBOR_21980"/>
<evidence type="ECO:0000313" key="2">
    <source>
        <dbReference type="Proteomes" id="UP000029518"/>
    </source>
</evidence>
<keyword evidence="1" id="KW-0378">Hydrolase</keyword>
<accession>A0A089LGU4</accession>
<dbReference type="PANTHER" id="PTHR43434:SF1">
    <property type="entry name" value="PHOSPHOGLYCOLATE PHOSPHATASE"/>
    <property type="match status" value="1"/>
</dbReference>
<dbReference type="NCBIfam" id="TIGR01549">
    <property type="entry name" value="HAD-SF-IA-v1"/>
    <property type="match status" value="1"/>
</dbReference>
<reference evidence="1" key="1">
    <citation type="submission" date="2014-08" db="EMBL/GenBank/DDBJ databases">
        <title>Comparative genomics of the Paenibacillus odorifer group.</title>
        <authorList>
            <person name="den Bakker H.C."/>
            <person name="Tsai Y.-C.Y.-C."/>
            <person name="Martin N."/>
            <person name="Korlach J."/>
            <person name="Wiedmann M."/>
        </authorList>
    </citation>
    <scope>NUCLEOTIDE SEQUENCE [LARGE SCALE GENOMIC DNA]</scope>
    <source>
        <strain evidence="1">DSM 13188</strain>
    </source>
</reference>
<dbReference type="InterPro" id="IPR023214">
    <property type="entry name" value="HAD_sf"/>
</dbReference>
<dbReference type="GO" id="GO:0008967">
    <property type="term" value="F:phosphoglycolate phosphatase activity"/>
    <property type="evidence" value="ECO:0007669"/>
    <property type="project" value="TreeGrafter"/>
</dbReference>
<dbReference type="InterPro" id="IPR023198">
    <property type="entry name" value="PGP-like_dom2"/>
</dbReference>
<protein>
    <submittedName>
        <fullName evidence="1">HAD family hydrolase</fullName>
    </submittedName>
</protein>
<gene>
    <name evidence="1" type="ORF">PBOR_21980</name>
</gene>
<dbReference type="Pfam" id="PF13419">
    <property type="entry name" value="HAD_2"/>
    <property type="match status" value="1"/>
</dbReference>
<dbReference type="PANTHER" id="PTHR43434">
    <property type="entry name" value="PHOSPHOGLYCOLATE PHOSPHATASE"/>
    <property type="match status" value="1"/>
</dbReference>
<dbReference type="Proteomes" id="UP000029518">
    <property type="component" value="Chromosome"/>
</dbReference>
<dbReference type="HOGENOM" id="CLU_045011_19_4_9"/>
<dbReference type="SFLD" id="SFLDS00003">
    <property type="entry name" value="Haloacid_Dehalogenase"/>
    <property type="match status" value="1"/>
</dbReference>
<dbReference type="AlphaFoldDB" id="A0A089LGU4"/>
<dbReference type="Gene3D" id="1.10.150.240">
    <property type="entry name" value="Putative phosphatase, domain 2"/>
    <property type="match status" value="1"/>
</dbReference>
<dbReference type="OrthoDB" id="9792518at2"/>
<dbReference type="EMBL" id="CP009285">
    <property type="protein sequence ID" value="AIQ59315.1"/>
    <property type="molecule type" value="Genomic_DNA"/>
</dbReference>
<dbReference type="InterPro" id="IPR050155">
    <property type="entry name" value="HAD-like_hydrolase_sf"/>
</dbReference>
<dbReference type="InterPro" id="IPR041492">
    <property type="entry name" value="HAD_2"/>
</dbReference>
<organism evidence="1 2">
    <name type="scientific">Paenibacillus borealis</name>
    <dbReference type="NCBI Taxonomy" id="160799"/>
    <lineage>
        <taxon>Bacteria</taxon>
        <taxon>Bacillati</taxon>
        <taxon>Bacillota</taxon>
        <taxon>Bacilli</taxon>
        <taxon>Bacillales</taxon>
        <taxon>Paenibacillaceae</taxon>
        <taxon>Paenibacillus</taxon>
    </lineage>
</organism>
<dbReference type="GO" id="GO:0006281">
    <property type="term" value="P:DNA repair"/>
    <property type="evidence" value="ECO:0007669"/>
    <property type="project" value="TreeGrafter"/>
</dbReference>
<dbReference type="Gene3D" id="3.40.50.1000">
    <property type="entry name" value="HAD superfamily/HAD-like"/>
    <property type="match status" value="1"/>
</dbReference>
<keyword evidence="2" id="KW-1185">Reference proteome</keyword>
<dbReference type="SUPFAM" id="SSF56784">
    <property type="entry name" value="HAD-like"/>
    <property type="match status" value="1"/>
</dbReference>
<dbReference type="InterPro" id="IPR036412">
    <property type="entry name" value="HAD-like_sf"/>
</dbReference>
<sequence length="207" mass="23289">MDSIIFDLDGTLWDSSDVVVVGWNNVLSNYQGLVSAVTKEDLQGIMGLQVYEAGRKLFPNIDEDTQQRILRECCEVECLCLAKQGGRLYEGLEEVLKALSVKYKLFIVSNCQAGYIEAFYEYHQLQKYFIDYENPGRTGLSKGENIKLVMERNHLSSPVYVGDTEGDMKAACFAGIPFVYASYGFGEVSSYDYVIDRLDGLLGLFDE</sequence>
<dbReference type="SFLD" id="SFLDG01129">
    <property type="entry name" value="C1.5:_HAD__Beta-PGM__Phosphata"/>
    <property type="match status" value="1"/>
</dbReference>
<proteinExistence type="predicted"/>
<evidence type="ECO:0000313" key="1">
    <source>
        <dbReference type="EMBL" id="AIQ59315.1"/>
    </source>
</evidence>
<name>A0A089LGU4_PAEBO</name>
<dbReference type="InterPro" id="IPR006439">
    <property type="entry name" value="HAD-SF_hydro_IA"/>
</dbReference>